<organism evidence="2 3">
    <name type="scientific">Pontiella sulfatireligans</name>
    <dbReference type="NCBI Taxonomy" id="2750658"/>
    <lineage>
        <taxon>Bacteria</taxon>
        <taxon>Pseudomonadati</taxon>
        <taxon>Kiritimatiellota</taxon>
        <taxon>Kiritimatiellia</taxon>
        <taxon>Kiritimatiellales</taxon>
        <taxon>Pontiellaceae</taxon>
        <taxon>Pontiella</taxon>
    </lineage>
</organism>
<dbReference type="PANTHER" id="PTHR30093">
    <property type="entry name" value="GENERAL SECRETION PATHWAY PROTEIN G"/>
    <property type="match status" value="1"/>
</dbReference>
<keyword evidence="1" id="KW-0812">Transmembrane</keyword>
<evidence type="ECO:0000313" key="2">
    <source>
        <dbReference type="EMBL" id="VGO23037.1"/>
    </source>
</evidence>
<dbReference type="AlphaFoldDB" id="A0A6C2UV97"/>
<accession>A0A6C2UV97</accession>
<dbReference type="NCBIfam" id="TIGR02532">
    <property type="entry name" value="IV_pilin_GFxxxE"/>
    <property type="match status" value="1"/>
</dbReference>
<name>A0A6C2UV97_9BACT</name>
<dbReference type="InterPro" id="IPR012902">
    <property type="entry name" value="N_methyl_site"/>
</dbReference>
<dbReference type="RefSeq" id="WP_136065070.1">
    <property type="nucleotide sequence ID" value="NZ_CAAHFH010000003.1"/>
</dbReference>
<sequence>MLNKRIHPLRNGFTLAELLVVIAIIGIMFAIALPALLNLAGSSKLDGAANAVHAAAKLARQHAIANNQPAYLVLNEGQTGNNLAYRAYAVFSINIHTNAVTQEAGYFLTGWEPLPVGVVFDDQAGDAYNAFSYSPQDDWSGGVSKKNRLKIQGKEYTVLGFKPNGEAGARTHWIYLAEGTLSGGAPLVTGRQGKQIRFDLTGKSKIIDYTYDDGEAQELGD</sequence>
<evidence type="ECO:0000256" key="1">
    <source>
        <dbReference type="SAM" id="Phobius"/>
    </source>
</evidence>
<dbReference type="Proteomes" id="UP000346198">
    <property type="component" value="Unassembled WGS sequence"/>
</dbReference>
<dbReference type="Gene3D" id="3.30.700.10">
    <property type="entry name" value="Glycoprotein, Type 4 Pilin"/>
    <property type="match status" value="1"/>
</dbReference>
<dbReference type="InterPro" id="IPR045584">
    <property type="entry name" value="Pilin-like"/>
</dbReference>
<keyword evidence="1" id="KW-0472">Membrane</keyword>
<protein>
    <submittedName>
        <fullName evidence="2">Uncharacterized protein</fullName>
    </submittedName>
</protein>
<keyword evidence="1" id="KW-1133">Transmembrane helix</keyword>
<dbReference type="EMBL" id="CAAHFH010000003">
    <property type="protein sequence ID" value="VGO23037.1"/>
    <property type="molecule type" value="Genomic_DNA"/>
</dbReference>
<feature type="transmembrane region" description="Helical" evidence="1">
    <location>
        <begin position="12"/>
        <end position="37"/>
    </location>
</feature>
<gene>
    <name evidence="2" type="ORF">SCARR_05136</name>
</gene>
<dbReference type="SUPFAM" id="SSF54523">
    <property type="entry name" value="Pili subunits"/>
    <property type="match status" value="1"/>
</dbReference>
<keyword evidence="3" id="KW-1185">Reference proteome</keyword>
<evidence type="ECO:0000313" key="3">
    <source>
        <dbReference type="Proteomes" id="UP000346198"/>
    </source>
</evidence>
<reference evidence="2 3" key="1">
    <citation type="submission" date="2019-04" db="EMBL/GenBank/DDBJ databases">
        <authorList>
            <person name="Van Vliet M D."/>
        </authorList>
    </citation>
    <scope>NUCLEOTIDE SEQUENCE [LARGE SCALE GENOMIC DNA]</scope>
    <source>
        <strain evidence="2 3">F21</strain>
    </source>
</reference>
<proteinExistence type="predicted"/>
<dbReference type="Pfam" id="PF07963">
    <property type="entry name" value="N_methyl"/>
    <property type="match status" value="1"/>
</dbReference>